<reference evidence="4" key="1">
    <citation type="journal article" date="2019" name="Int. J. Syst. Evol. Microbiol.">
        <title>The Global Catalogue of Microorganisms (GCM) 10K type strain sequencing project: providing services to taxonomists for standard genome sequencing and annotation.</title>
        <authorList>
            <consortium name="The Broad Institute Genomics Platform"/>
            <consortium name="The Broad Institute Genome Sequencing Center for Infectious Disease"/>
            <person name="Wu L."/>
            <person name="Ma J."/>
        </authorList>
    </citation>
    <scope>NUCLEOTIDE SEQUENCE [LARGE SCALE GENOMIC DNA]</scope>
    <source>
        <strain evidence="4">JCM 16013</strain>
    </source>
</reference>
<evidence type="ECO:0000256" key="2">
    <source>
        <dbReference type="SAM" id="Phobius"/>
    </source>
</evidence>
<dbReference type="Proteomes" id="UP001499854">
    <property type="component" value="Unassembled WGS sequence"/>
</dbReference>
<organism evidence="3 4">
    <name type="scientific">Catenulispora subtropica</name>
    <dbReference type="NCBI Taxonomy" id="450798"/>
    <lineage>
        <taxon>Bacteria</taxon>
        <taxon>Bacillati</taxon>
        <taxon>Actinomycetota</taxon>
        <taxon>Actinomycetes</taxon>
        <taxon>Catenulisporales</taxon>
        <taxon>Catenulisporaceae</taxon>
        <taxon>Catenulispora</taxon>
    </lineage>
</organism>
<evidence type="ECO:0008006" key="5">
    <source>
        <dbReference type="Google" id="ProtNLM"/>
    </source>
</evidence>
<gene>
    <name evidence="3" type="ORF">GCM10009838_40880</name>
</gene>
<keyword evidence="4" id="KW-1185">Reference proteome</keyword>
<comment type="caution">
    <text evidence="3">The sequence shown here is derived from an EMBL/GenBank/DDBJ whole genome shotgun (WGS) entry which is preliminary data.</text>
</comment>
<evidence type="ECO:0000256" key="1">
    <source>
        <dbReference type="SAM" id="MobiDB-lite"/>
    </source>
</evidence>
<protein>
    <recommendedName>
        <fullName evidence="5">Lipoprotein</fullName>
    </recommendedName>
</protein>
<keyword evidence="2" id="KW-0812">Transmembrane</keyword>
<keyword evidence="2" id="KW-0472">Membrane</keyword>
<keyword evidence="2" id="KW-1133">Transmembrane helix</keyword>
<sequence>MGVTMADHMMPRTWRGLALIVAMLVMLATGCRSTGGADASSGTGGGTGGAQAAAPAAPSTAKGGSEKLCGTPPCVRYMSRGDTKSLADTLKDHPLASTIAVHLALGMLCGGILCLLGEGVSMPFVEKKATEAADQHACLKVSILPDKDKFSLMNITSSNESPYCKD</sequence>
<proteinExistence type="predicted"/>
<evidence type="ECO:0000313" key="3">
    <source>
        <dbReference type="EMBL" id="GAA1976400.1"/>
    </source>
</evidence>
<accession>A0ABN2RWX9</accession>
<name>A0ABN2RWX9_9ACTN</name>
<dbReference type="EMBL" id="BAAAQM010000022">
    <property type="protein sequence ID" value="GAA1976400.1"/>
    <property type="molecule type" value="Genomic_DNA"/>
</dbReference>
<feature type="compositionally biased region" description="Low complexity" evidence="1">
    <location>
        <begin position="50"/>
        <end position="63"/>
    </location>
</feature>
<feature type="region of interest" description="Disordered" evidence="1">
    <location>
        <begin position="38"/>
        <end position="66"/>
    </location>
</feature>
<feature type="transmembrane region" description="Helical" evidence="2">
    <location>
        <begin position="95"/>
        <end position="117"/>
    </location>
</feature>
<evidence type="ECO:0000313" key="4">
    <source>
        <dbReference type="Proteomes" id="UP001499854"/>
    </source>
</evidence>